<evidence type="ECO:0000313" key="2">
    <source>
        <dbReference type="Proteomes" id="UP000516181"/>
    </source>
</evidence>
<keyword evidence="1" id="KW-0614">Plasmid</keyword>
<proteinExistence type="predicted"/>
<sequence length="53" mass="6095">MQAKSQRKIIQETSQRFNSLVQAGVKNDIAFNFYLASLRLDLKAANRQLNQKV</sequence>
<evidence type="ECO:0000313" key="1">
    <source>
        <dbReference type="EMBL" id="QNP27669.1"/>
    </source>
</evidence>
<dbReference type="RefSeq" id="WP_170982390.1">
    <property type="nucleotide sequence ID" value="NZ_CP060809.1"/>
</dbReference>
<organism evidence="1 2">
    <name type="scientific">Klebsiella variicola</name>
    <dbReference type="NCBI Taxonomy" id="244366"/>
    <lineage>
        <taxon>Bacteria</taxon>
        <taxon>Pseudomonadati</taxon>
        <taxon>Pseudomonadota</taxon>
        <taxon>Gammaproteobacteria</taxon>
        <taxon>Enterobacterales</taxon>
        <taxon>Enterobacteriaceae</taxon>
        <taxon>Klebsiella/Raoultella group</taxon>
        <taxon>Klebsiella</taxon>
        <taxon>Klebsiella pneumoniae complex</taxon>
    </lineage>
</organism>
<geneLocation type="plasmid" evidence="1 2">
    <name>p2757-40</name>
</geneLocation>
<dbReference type="EMBL" id="CP060809">
    <property type="protein sequence ID" value="QNP27669.1"/>
    <property type="molecule type" value="Genomic_DNA"/>
</dbReference>
<dbReference type="AlphaFoldDB" id="A0A7H0EV53"/>
<gene>
    <name evidence="1" type="ORF">IAP99_27295</name>
</gene>
<reference evidence="1 2" key="1">
    <citation type="submission" date="2020-08" db="EMBL/GenBank/DDBJ databases">
        <title>Complete genome sequence of Klebsiella pneumoniae KP2757.</title>
        <authorList>
            <person name="Zhang X."/>
        </authorList>
    </citation>
    <scope>NUCLEOTIDE SEQUENCE [LARGE SCALE GENOMIC DNA]</scope>
    <source>
        <strain evidence="1 2">KP2757</strain>
        <plasmid evidence="1 2">p2757-40</plasmid>
    </source>
</reference>
<name>A0A7H0EV53_KLEVA</name>
<accession>A0A7H0EV53</accession>
<protein>
    <submittedName>
        <fullName evidence="1">Uncharacterized protein</fullName>
    </submittedName>
</protein>
<dbReference type="Proteomes" id="UP000516181">
    <property type="component" value="Plasmid p2757-40"/>
</dbReference>